<evidence type="ECO:0000313" key="2">
    <source>
        <dbReference type="Proteomes" id="UP000054270"/>
    </source>
</evidence>
<sequence length="153" mass="16670">MSSVAGPQNENEFEEHVKPLFKSFEGRSDADLTDEVVTQQILGPDSILIQGASLATFSAPKELKITRAGSFVPAFDGKTRDQWGGSSLGALRHIGRPEQVTFSVYNGVVVRPGVLRLVILFFNVQQHRVGVFVGRVIPEDPTFTMGHGNFTGL</sequence>
<dbReference type="EMBL" id="KN817705">
    <property type="protein sequence ID" value="KJA13921.1"/>
    <property type="molecule type" value="Genomic_DNA"/>
</dbReference>
<dbReference type="AlphaFoldDB" id="A0A0D2NBI8"/>
<accession>A0A0D2NBI8</accession>
<dbReference type="Proteomes" id="UP000054270">
    <property type="component" value="Unassembled WGS sequence"/>
</dbReference>
<organism evidence="1 2">
    <name type="scientific">Hypholoma sublateritium (strain FD-334 SS-4)</name>
    <dbReference type="NCBI Taxonomy" id="945553"/>
    <lineage>
        <taxon>Eukaryota</taxon>
        <taxon>Fungi</taxon>
        <taxon>Dikarya</taxon>
        <taxon>Basidiomycota</taxon>
        <taxon>Agaricomycotina</taxon>
        <taxon>Agaricomycetes</taxon>
        <taxon>Agaricomycetidae</taxon>
        <taxon>Agaricales</taxon>
        <taxon>Agaricineae</taxon>
        <taxon>Strophariaceae</taxon>
        <taxon>Hypholoma</taxon>
    </lineage>
</organism>
<name>A0A0D2NBI8_HYPSF</name>
<gene>
    <name evidence="1" type="ORF">HYPSUDRAFT_59644</name>
</gene>
<protein>
    <submittedName>
        <fullName evidence="1">Uncharacterized protein</fullName>
    </submittedName>
</protein>
<evidence type="ECO:0000313" key="1">
    <source>
        <dbReference type="EMBL" id="KJA13921.1"/>
    </source>
</evidence>
<keyword evidence="2" id="KW-1185">Reference proteome</keyword>
<proteinExistence type="predicted"/>
<reference evidence="2" key="1">
    <citation type="submission" date="2014-04" db="EMBL/GenBank/DDBJ databases">
        <title>Evolutionary Origins and Diversification of the Mycorrhizal Mutualists.</title>
        <authorList>
            <consortium name="DOE Joint Genome Institute"/>
            <consortium name="Mycorrhizal Genomics Consortium"/>
            <person name="Kohler A."/>
            <person name="Kuo A."/>
            <person name="Nagy L.G."/>
            <person name="Floudas D."/>
            <person name="Copeland A."/>
            <person name="Barry K.W."/>
            <person name="Cichocki N."/>
            <person name="Veneault-Fourrey C."/>
            <person name="LaButti K."/>
            <person name="Lindquist E.A."/>
            <person name="Lipzen A."/>
            <person name="Lundell T."/>
            <person name="Morin E."/>
            <person name="Murat C."/>
            <person name="Riley R."/>
            <person name="Ohm R."/>
            <person name="Sun H."/>
            <person name="Tunlid A."/>
            <person name="Henrissat B."/>
            <person name="Grigoriev I.V."/>
            <person name="Hibbett D.S."/>
            <person name="Martin F."/>
        </authorList>
    </citation>
    <scope>NUCLEOTIDE SEQUENCE [LARGE SCALE GENOMIC DNA]</scope>
    <source>
        <strain evidence="2">FD-334 SS-4</strain>
    </source>
</reference>